<feature type="compositionally biased region" description="Basic and acidic residues" evidence="1">
    <location>
        <begin position="130"/>
        <end position="151"/>
    </location>
</feature>
<dbReference type="EMBL" id="KB100891">
    <property type="protein sequence ID" value="ELK37145.1"/>
    <property type="molecule type" value="Genomic_DNA"/>
</dbReference>
<dbReference type="InterPro" id="IPR052845">
    <property type="entry name" value="Axonemal_dynein_LC_domain"/>
</dbReference>
<dbReference type="AlphaFoldDB" id="L5MFV6"/>
<evidence type="ECO:0000313" key="3">
    <source>
        <dbReference type="Proteomes" id="UP000010556"/>
    </source>
</evidence>
<feature type="compositionally biased region" description="Basic and acidic residues" evidence="1">
    <location>
        <begin position="172"/>
        <end position="181"/>
    </location>
</feature>
<feature type="compositionally biased region" description="Basic and acidic residues" evidence="1">
    <location>
        <begin position="189"/>
        <end position="201"/>
    </location>
</feature>
<accession>L5MFV6</accession>
<dbReference type="PANTHER" id="PTHR23052:SF1">
    <property type="entry name" value="AXONEMAL DYNEIN LIGHT CHAIN DOMAIN-CONTAINING PROTEIN 1"/>
    <property type="match status" value="1"/>
</dbReference>
<feature type="region of interest" description="Disordered" evidence="1">
    <location>
        <begin position="130"/>
        <end position="209"/>
    </location>
</feature>
<organism evidence="2 3">
    <name type="scientific">Myotis davidii</name>
    <name type="common">David's myotis</name>
    <dbReference type="NCBI Taxonomy" id="225400"/>
    <lineage>
        <taxon>Eukaryota</taxon>
        <taxon>Metazoa</taxon>
        <taxon>Chordata</taxon>
        <taxon>Craniata</taxon>
        <taxon>Vertebrata</taxon>
        <taxon>Euteleostomi</taxon>
        <taxon>Mammalia</taxon>
        <taxon>Eutheria</taxon>
        <taxon>Laurasiatheria</taxon>
        <taxon>Chiroptera</taxon>
        <taxon>Yangochiroptera</taxon>
        <taxon>Vespertilionidae</taxon>
        <taxon>Myotis</taxon>
    </lineage>
</organism>
<dbReference type="PANTHER" id="PTHR23052">
    <property type="entry name" value="AXONEMAL DYNEIN LIGHT CHAIN DOMAIN-CONTAINING PROTEIN 1"/>
    <property type="match status" value="1"/>
</dbReference>
<feature type="compositionally biased region" description="Basic and acidic residues" evidence="1">
    <location>
        <begin position="47"/>
        <end position="73"/>
    </location>
</feature>
<reference evidence="3" key="1">
    <citation type="journal article" date="2013" name="Science">
        <title>Comparative analysis of bat genomes provides insight into the evolution of flight and immunity.</title>
        <authorList>
            <person name="Zhang G."/>
            <person name="Cowled C."/>
            <person name="Shi Z."/>
            <person name="Huang Z."/>
            <person name="Bishop-Lilly K.A."/>
            <person name="Fang X."/>
            <person name="Wynne J.W."/>
            <person name="Xiong Z."/>
            <person name="Baker M.L."/>
            <person name="Zhao W."/>
            <person name="Tachedjian M."/>
            <person name="Zhu Y."/>
            <person name="Zhou P."/>
            <person name="Jiang X."/>
            <person name="Ng J."/>
            <person name="Yang L."/>
            <person name="Wu L."/>
            <person name="Xiao J."/>
            <person name="Feng Y."/>
            <person name="Chen Y."/>
            <person name="Sun X."/>
            <person name="Zhang Y."/>
            <person name="Marsh G.A."/>
            <person name="Crameri G."/>
            <person name="Broder C.C."/>
            <person name="Frey K.G."/>
            <person name="Wang L.F."/>
            <person name="Wang J."/>
        </authorList>
    </citation>
    <scope>NUCLEOTIDE SEQUENCE [LARGE SCALE GENOMIC DNA]</scope>
</reference>
<gene>
    <name evidence="2" type="ORF">MDA_GLEAN10016473</name>
</gene>
<sequence length="209" mass="24116">MAAVPVPGLGSTPTPGATRNRTHCCCRPLSTFLDIIKELIQAKIEMPFKEDKEEGTEDKFEKKEEEKAEREAANEGTLASKYREAISIIEHMQDKLIELENRARQAEEKFDDTNEKLHFTLIRNKELEEVVQSRKKELEGEEKHEGERAAEEEKEEEDISAGTSVKPLQRAMNEERNREGVDEAESDLSEAHEQEWEDTFKSKTRVRTR</sequence>
<name>L5MFV6_MYODS</name>
<protein>
    <submittedName>
        <fullName evidence="2">Axonemal dynein light chain domain-containing protein 1</fullName>
    </submittedName>
</protein>
<keyword evidence="3" id="KW-1185">Reference proteome</keyword>
<evidence type="ECO:0000313" key="2">
    <source>
        <dbReference type="EMBL" id="ELK37145.1"/>
    </source>
</evidence>
<evidence type="ECO:0000256" key="1">
    <source>
        <dbReference type="SAM" id="MobiDB-lite"/>
    </source>
</evidence>
<dbReference type="Proteomes" id="UP000010556">
    <property type="component" value="Unassembled WGS sequence"/>
</dbReference>
<feature type="region of interest" description="Disordered" evidence="1">
    <location>
        <begin position="47"/>
        <end position="76"/>
    </location>
</feature>
<proteinExistence type="predicted"/>
<feature type="region of interest" description="Disordered" evidence="1">
    <location>
        <begin position="1"/>
        <end position="21"/>
    </location>
</feature>